<name>A0ABY3X8M2_9GAMM</name>
<dbReference type="RefSeq" id="WP_057943611.1">
    <property type="nucleotide sequence ID" value="NZ_CP011131.1"/>
</dbReference>
<proteinExistence type="predicted"/>
<protein>
    <recommendedName>
        <fullName evidence="4">Transmembrane protein</fullName>
    </recommendedName>
</protein>
<reference evidence="2 3" key="1">
    <citation type="submission" date="2022-03" db="EMBL/GenBank/DDBJ databases">
        <title>Complete genome sequence of Lysobacter capsici VKM B-2533 and Lysobacter gummosus 10.1.1, promising sources of lytic agents.</title>
        <authorList>
            <person name="Tarlachkov S.V."/>
            <person name="Kudryakova I.V."/>
            <person name="Afoshin A.S."/>
            <person name="Leontyevskaya E.A."/>
            <person name="Leontyevskaya N.V."/>
        </authorList>
    </citation>
    <scope>NUCLEOTIDE SEQUENCE [LARGE SCALE GENOMIC DNA]</scope>
    <source>
        <strain evidence="2 3">10.1.1</strain>
    </source>
</reference>
<keyword evidence="1" id="KW-0812">Transmembrane</keyword>
<dbReference type="Proteomes" id="UP000829194">
    <property type="component" value="Chromosome"/>
</dbReference>
<evidence type="ECO:0000313" key="3">
    <source>
        <dbReference type="Proteomes" id="UP000829194"/>
    </source>
</evidence>
<accession>A0ABY3X8M2</accession>
<keyword evidence="1" id="KW-0472">Membrane</keyword>
<dbReference type="EMBL" id="CP093547">
    <property type="protein sequence ID" value="UNP27945.1"/>
    <property type="molecule type" value="Genomic_DNA"/>
</dbReference>
<feature type="transmembrane region" description="Helical" evidence="1">
    <location>
        <begin position="6"/>
        <end position="26"/>
    </location>
</feature>
<sequence length="90" mass="9481">MHTILVILGGFVLMALCLLGGRIFGGPGAASLITGLKLFLPLWLLGAGINMYIGVARAGYSVGEELPIFLLIYAVPAAVAGLLWWRLARA</sequence>
<evidence type="ECO:0000256" key="1">
    <source>
        <dbReference type="SAM" id="Phobius"/>
    </source>
</evidence>
<evidence type="ECO:0000313" key="2">
    <source>
        <dbReference type="EMBL" id="UNP27945.1"/>
    </source>
</evidence>
<evidence type="ECO:0008006" key="4">
    <source>
        <dbReference type="Google" id="ProtNLM"/>
    </source>
</evidence>
<keyword evidence="1" id="KW-1133">Transmembrane helix</keyword>
<keyword evidence="3" id="KW-1185">Reference proteome</keyword>
<organism evidence="2 3">
    <name type="scientific">Lysobacter gummosus</name>
    <dbReference type="NCBI Taxonomy" id="262324"/>
    <lineage>
        <taxon>Bacteria</taxon>
        <taxon>Pseudomonadati</taxon>
        <taxon>Pseudomonadota</taxon>
        <taxon>Gammaproteobacteria</taxon>
        <taxon>Lysobacterales</taxon>
        <taxon>Lysobacteraceae</taxon>
        <taxon>Lysobacter</taxon>
    </lineage>
</organism>
<feature type="transmembrane region" description="Helical" evidence="1">
    <location>
        <begin position="38"/>
        <end position="60"/>
    </location>
</feature>
<gene>
    <name evidence="2" type="ORF">MOV92_15735</name>
</gene>
<feature type="transmembrane region" description="Helical" evidence="1">
    <location>
        <begin position="66"/>
        <end position="85"/>
    </location>
</feature>